<keyword evidence="2" id="KW-1185">Reference proteome</keyword>
<gene>
    <name evidence="1" type="ORF">POL58_49555</name>
</gene>
<dbReference type="RefSeq" id="WP_272011508.1">
    <property type="nucleotide sequence ID" value="NZ_JAQNDN010000028.1"/>
</dbReference>
<evidence type="ECO:0000313" key="1">
    <source>
        <dbReference type="EMBL" id="MDC0675875.1"/>
    </source>
</evidence>
<dbReference type="EMBL" id="JAQNDN010000028">
    <property type="protein sequence ID" value="MDC0675875.1"/>
    <property type="molecule type" value="Genomic_DNA"/>
</dbReference>
<sequence>MSAKTIQELTGYLRMLAPKFFSERMRGASVSEIDRLELAAGTPLSEEHREFLRLMGATPIQALNPFLNDRDFCVETLLEAYAQRVDANEPLPPRIVYFSSSDILGETIFLRNGNEPGDDSEIGDLRYVSDDYTAPEFVPDFYSRFAGFLQSFAFGFRMDQFEHQVAFRSPWDDERERWEGDPTTCGRVLASLALQPTFSIAGKKWCLDRGDVVASYYHDGSGRLAGDDMTELQKIADVLDDHLRLTFSLVGGRDRMRAPRA</sequence>
<evidence type="ECO:0000313" key="2">
    <source>
        <dbReference type="Proteomes" id="UP001217838"/>
    </source>
</evidence>
<accession>A0ABT5BNY2</accession>
<protein>
    <submittedName>
        <fullName evidence="1">SMI1/KNR4 family protein</fullName>
    </submittedName>
</protein>
<dbReference type="SUPFAM" id="SSF160631">
    <property type="entry name" value="SMI1/KNR4-like"/>
    <property type="match status" value="1"/>
</dbReference>
<name>A0ABT5BNY2_9BACT</name>
<comment type="caution">
    <text evidence="1">The sequence shown here is derived from an EMBL/GenBank/DDBJ whole genome shotgun (WGS) entry which is preliminary data.</text>
</comment>
<proteinExistence type="predicted"/>
<reference evidence="1 2" key="1">
    <citation type="submission" date="2022-11" db="EMBL/GenBank/DDBJ databases">
        <title>Minimal conservation of predation-associated metabolite biosynthetic gene clusters underscores biosynthetic potential of Myxococcota including descriptions for ten novel species: Archangium lansinium sp. nov., Myxococcus landrumus sp. nov., Nannocystis bai.</title>
        <authorList>
            <person name="Ahearne A."/>
            <person name="Stevens C."/>
            <person name="Dowd S."/>
        </authorList>
    </citation>
    <scope>NUCLEOTIDE SEQUENCE [LARGE SCALE GENOMIC DNA]</scope>
    <source>
        <strain evidence="1 2">NCELM</strain>
    </source>
</reference>
<dbReference type="InterPro" id="IPR037883">
    <property type="entry name" value="Knr4/Smi1-like_sf"/>
</dbReference>
<dbReference type="Proteomes" id="UP001217838">
    <property type="component" value="Unassembled WGS sequence"/>
</dbReference>
<organism evidence="1 2">
    <name type="scientific">Nannocystis radixulma</name>
    <dbReference type="NCBI Taxonomy" id="2995305"/>
    <lineage>
        <taxon>Bacteria</taxon>
        <taxon>Pseudomonadati</taxon>
        <taxon>Myxococcota</taxon>
        <taxon>Polyangia</taxon>
        <taxon>Nannocystales</taxon>
        <taxon>Nannocystaceae</taxon>
        <taxon>Nannocystis</taxon>
    </lineage>
</organism>